<keyword evidence="4" id="KW-0547">Nucleotide-binding</keyword>
<gene>
    <name evidence="6" type="ORF">DDZ15_12795</name>
</gene>
<evidence type="ECO:0000313" key="6">
    <source>
        <dbReference type="EMBL" id="PWN06051.1"/>
    </source>
</evidence>
<dbReference type="Proteomes" id="UP000245533">
    <property type="component" value="Unassembled WGS sequence"/>
</dbReference>
<dbReference type="AlphaFoldDB" id="A0A316TQT4"/>
<protein>
    <recommendedName>
        <fullName evidence="8">DUF86 domain-containing protein</fullName>
    </recommendedName>
</protein>
<dbReference type="RefSeq" id="WP_109647492.1">
    <property type="nucleotide sequence ID" value="NZ_QGGB01000008.1"/>
</dbReference>
<dbReference type="Pfam" id="PF01934">
    <property type="entry name" value="HepT-like"/>
    <property type="match status" value="1"/>
</dbReference>
<evidence type="ECO:0000313" key="7">
    <source>
        <dbReference type="Proteomes" id="UP000245533"/>
    </source>
</evidence>
<dbReference type="GO" id="GO:0016787">
    <property type="term" value="F:hydrolase activity"/>
    <property type="evidence" value="ECO:0007669"/>
    <property type="project" value="UniProtKB-KW"/>
</dbReference>
<keyword evidence="1" id="KW-0597">Phosphoprotein</keyword>
<keyword evidence="3" id="KW-0540">Nuclease</keyword>
<keyword evidence="2" id="KW-1277">Toxin-antitoxin system</keyword>
<dbReference type="GO" id="GO:0004540">
    <property type="term" value="F:RNA nuclease activity"/>
    <property type="evidence" value="ECO:0007669"/>
    <property type="project" value="InterPro"/>
</dbReference>
<evidence type="ECO:0000256" key="2">
    <source>
        <dbReference type="ARBA" id="ARBA00022649"/>
    </source>
</evidence>
<proteinExistence type="predicted"/>
<evidence type="ECO:0000256" key="4">
    <source>
        <dbReference type="ARBA" id="ARBA00022741"/>
    </source>
</evidence>
<dbReference type="GO" id="GO:0110001">
    <property type="term" value="C:toxin-antitoxin complex"/>
    <property type="evidence" value="ECO:0007669"/>
    <property type="project" value="InterPro"/>
</dbReference>
<evidence type="ECO:0000256" key="5">
    <source>
        <dbReference type="ARBA" id="ARBA00022801"/>
    </source>
</evidence>
<name>A0A316TQT4_9BACT</name>
<dbReference type="InterPro" id="IPR008201">
    <property type="entry name" value="HepT-like"/>
</dbReference>
<organism evidence="6 7">
    <name type="scientific">Rhodohalobacter mucosus</name>
    <dbReference type="NCBI Taxonomy" id="2079485"/>
    <lineage>
        <taxon>Bacteria</taxon>
        <taxon>Pseudomonadati</taxon>
        <taxon>Balneolota</taxon>
        <taxon>Balneolia</taxon>
        <taxon>Balneolales</taxon>
        <taxon>Balneolaceae</taxon>
        <taxon>Rhodohalobacter</taxon>
    </lineage>
</organism>
<sequence length="114" mass="13462">MSKRKPDVYLQDILESIKHIQTFLDGVSENEFYKNVEKQDAVLRRLEIIGEAVKHLPEEIRENHPDIPWRQIAGIRDIIIHEYFGVTLEMIWVVTTEDILDLKTKVEELIKSNH</sequence>
<evidence type="ECO:0008006" key="8">
    <source>
        <dbReference type="Google" id="ProtNLM"/>
    </source>
</evidence>
<dbReference type="GO" id="GO:0000166">
    <property type="term" value="F:nucleotide binding"/>
    <property type="evidence" value="ECO:0007669"/>
    <property type="project" value="UniProtKB-KW"/>
</dbReference>
<keyword evidence="5" id="KW-0378">Hydrolase</keyword>
<accession>A0A316TQT4</accession>
<dbReference type="OrthoDB" id="955324at2"/>
<comment type="caution">
    <text evidence="6">The sequence shown here is derived from an EMBL/GenBank/DDBJ whole genome shotgun (WGS) entry which is preliminary data.</text>
</comment>
<keyword evidence="7" id="KW-1185">Reference proteome</keyword>
<evidence type="ECO:0000256" key="3">
    <source>
        <dbReference type="ARBA" id="ARBA00022722"/>
    </source>
</evidence>
<dbReference type="PANTHER" id="PTHR34139">
    <property type="entry name" value="UPF0331 PROTEIN MJ0127"/>
    <property type="match status" value="1"/>
</dbReference>
<dbReference type="EMBL" id="QGGB01000008">
    <property type="protein sequence ID" value="PWN06051.1"/>
    <property type="molecule type" value="Genomic_DNA"/>
</dbReference>
<dbReference type="InterPro" id="IPR051813">
    <property type="entry name" value="HepT_RNase_toxin"/>
</dbReference>
<dbReference type="PANTHER" id="PTHR34139:SF1">
    <property type="entry name" value="RNASE MJ1380-RELATED"/>
    <property type="match status" value="1"/>
</dbReference>
<reference evidence="6 7" key="1">
    <citation type="submission" date="2018-05" db="EMBL/GenBank/DDBJ databases">
        <title>Rhodohalobacter halophilus gen. nov., sp. nov., a moderately halophilic member of the family Balneolaceae.</title>
        <authorList>
            <person name="Liu Z.-W."/>
        </authorList>
    </citation>
    <scope>NUCLEOTIDE SEQUENCE [LARGE SCALE GENOMIC DNA]</scope>
    <source>
        <strain evidence="6 7">8A47</strain>
    </source>
</reference>
<evidence type="ECO:0000256" key="1">
    <source>
        <dbReference type="ARBA" id="ARBA00022553"/>
    </source>
</evidence>